<accession>A0A367E9Z5</accession>
<gene>
    <name evidence="6" type="ORF">DQ392_27730</name>
</gene>
<feature type="domain" description="HTH marR-type" evidence="5">
    <location>
        <begin position="27"/>
        <end position="159"/>
    </location>
</feature>
<proteinExistence type="predicted"/>
<keyword evidence="3" id="KW-0804">Transcription</keyword>
<dbReference type="PANTHER" id="PTHR33164">
    <property type="entry name" value="TRANSCRIPTIONAL REGULATOR, MARR FAMILY"/>
    <property type="match status" value="1"/>
</dbReference>
<name>A0A367E9Z5_9ACTN</name>
<dbReference type="GO" id="GO:0003700">
    <property type="term" value="F:DNA-binding transcription factor activity"/>
    <property type="evidence" value="ECO:0007669"/>
    <property type="project" value="InterPro"/>
</dbReference>
<feature type="compositionally biased region" description="Basic and acidic residues" evidence="4">
    <location>
        <begin position="1"/>
        <end position="10"/>
    </location>
</feature>
<dbReference type="GO" id="GO:0003677">
    <property type="term" value="F:DNA binding"/>
    <property type="evidence" value="ECO:0007669"/>
    <property type="project" value="UniProtKB-KW"/>
</dbReference>
<evidence type="ECO:0000259" key="5">
    <source>
        <dbReference type="PROSITE" id="PS50995"/>
    </source>
</evidence>
<dbReference type="InterPro" id="IPR036388">
    <property type="entry name" value="WH-like_DNA-bd_sf"/>
</dbReference>
<dbReference type="EMBL" id="QOIM01000042">
    <property type="protein sequence ID" value="RCG14874.1"/>
    <property type="molecule type" value="Genomic_DNA"/>
</dbReference>
<evidence type="ECO:0000256" key="4">
    <source>
        <dbReference type="SAM" id="MobiDB-lite"/>
    </source>
</evidence>
<evidence type="ECO:0000313" key="6">
    <source>
        <dbReference type="EMBL" id="RCG14874.1"/>
    </source>
</evidence>
<dbReference type="InterPro" id="IPR000835">
    <property type="entry name" value="HTH_MarR-typ"/>
</dbReference>
<dbReference type="OrthoDB" id="3174724at2"/>
<evidence type="ECO:0000313" key="7">
    <source>
        <dbReference type="Proteomes" id="UP000253507"/>
    </source>
</evidence>
<dbReference type="Gene3D" id="1.10.10.10">
    <property type="entry name" value="Winged helix-like DNA-binding domain superfamily/Winged helix DNA-binding domain"/>
    <property type="match status" value="1"/>
</dbReference>
<dbReference type="PRINTS" id="PR00598">
    <property type="entry name" value="HTHMARR"/>
</dbReference>
<dbReference type="InterPro" id="IPR023187">
    <property type="entry name" value="Tscrpt_reg_MarR-type_CS"/>
</dbReference>
<protein>
    <submittedName>
        <fullName evidence="6">MarR family transcriptional regulator</fullName>
    </submittedName>
</protein>
<evidence type="ECO:0000256" key="3">
    <source>
        <dbReference type="ARBA" id="ARBA00023163"/>
    </source>
</evidence>
<dbReference type="SMART" id="SM00347">
    <property type="entry name" value="HTH_MARR"/>
    <property type="match status" value="1"/>
</dbReference>
<evidence type="ECO:0000256" key="2">
    <source>
        <dbReference type="ARBA" id="ARBA00023125"/>
    </source>
</evidence>
<dbReference type="PROSITE" id="PS50995">
    <property type="entry name" value="HTH_MARR_2"/>
    <property type="match status" value="1"/>
</dbReference>
<dbReference type="PANTHER" id="PTHR33164:SF64">
    <property type="entry name" value="TRANSCRIPTIONAL REGULATOR SLYA"/>
    <property type="match status" value="1"/>
</dbReference>
<evidence type="ECO:0000256" key="1">
    <source>
        <dbReference type="ARBA" id="ARBA00023015"/>
    </source>
</evidence>
<dbReference type="Proteomes" id="UP000253507">
    <property type="component" value="Unassembled WGS sequence"/>
</dbReference>
<keyword evidence="1" id="KW-0805">Transcription regulation</keyword>
<sequence length="177" mass="18730">MHTHDDRTGTRPETVIGTPAQGQPAGLESLGYQLALSARRARAGFERRLAEAGAGFATWTVLELLAFHGPMVQGRLADALGVRGPTLTRQLDRLAATGLLRKLPIAGDRRKAQIVLTTEGVRLHARLTAAAEAANAQLIAGFAPEEVAALRGFLDRVADNVASEPATEPLSAARRLA</sequence>
<dbReference type="Pfam" id="PF12802">
    <property type="entry name" value="MarR_2"/>
    <property type="match status" value="1"/>
</dbReference>
<organism evidence="6 7">
    <name type="scientific">Streptomyces reniochalinae</name>
    <dbReference type="NCBI Taxonomy" id="2250578"/>
    <lineage>
        <taxon>Bacteria</taxon>
        <taxon>Bacillati</taxon>
        <taxon>Actinomycetota</taxon>
        <taxon>Actinomycetes</taxon>
        <taxon>Kitasatosporales</taxon>
        <taxon>Streptomycetaceae</taxon>
        <taxon>Streptomyces</taxon>
    </lineage>
</organism>
<reference evidence="6 7" key="1">
    <citation type="submission" date="2018-06" db="EMBL/GenBank/DDBJ databases">
        <title>Streptomyces reniochalinae sp. nov. and Streptomyces diacarnus sp. nov. from marine sponges.</title>
        <authorList>
            <person name="Li L."/>
        </authorList>
    </citation>
    <scope>NUCLEOTIDE SEQUENCE [LARGE SCALE GENOMIC DNA]</scope>
    <source>
        <strain evidence="6 7">LHW50302</strain>
    </source>
</reference>
<dbReference type="InterPro" id="IPR039422">
    <property type="entry name" value="MarR/SlyA-like"/>
</dbReference>
<dbReference type="PROSITE" id="PS01117">
    <property type="entry name" value="HTH_MARR_1"/>
    <property type="match status" value="1"/>
</dbReference>
<dbReference type="InterPro" id="IPR036390">
    <property type="entry name" value="WH_DNA-bd_sf"/>
</dbReference>
<dbReference type="GO" id="GO:0006950">
    <property type="term" value="P:response to stress"/>
    <property type="evidence" value="ECO:0007669"/>
    <property type="project" value="TreeGrafter"/>
</dbReference>
<comment type="caution">
    <text evidence="6">The sequence shown here is derived from an EMBL/GenBank/DDBJ whole genome shotgun (WGS) entry which is preliminary data.</text>
</comment>
<dbReference type="RefSeq" id="WP_114018439.1">
    <property type="nucleotide sequence ID" value="NZ_QOIM01000042.1"/>
</dbReference>
<keyword evidence="7" id="KW-1185">Reference proteome</keyword>
<dbReference type="AlphaFoldDB" id="A0A367E9Z5"/>
<feature type="region of interest" description="Disordered" evidence="4">
    <location>
        <begin position="1"/>
        <end position="23"/>
    </location>
</feature>
<dbReference type="SUPFAM" id="SSF46785">
    <property type="entry name" value="Winged helix' DNA-binding domain"/>
    <property type="match status" value="1"/>
</dbReference>
<keyword evidence="2" id="KW-0238">DNA-binding</keyword>